<comment type="caution">
    <text evidence="2">The sequence shown here is derived from an EMBL/GenBank/DDBJ whole genome shotgun (WGS) entry which is preliminary data.</text>
</comment>
<evidence type="ECO:0000313" key="2">
    <source>
        <dbReference type="EMBL" id="RXW13664.1"/>
    </source>
</evidence>
<feature type="region of interest" description="Disordered" evidence="1">
    <location>
        <begin position="1"/>
        <end position="105"/>
    </location>
</feature>
<accession>A0A4Q2D5M2</accession>
<sequence length="523" mass="57300">MAPSRSPCKAAAKKTAPKSKAELDSSDSEPGDLAYPDPPQTPKRPTRHAKRGLSPQHESPSPKKPRTKKAVPRSPTPVEDGSDAGLEDDLSAGPGEGEDAEEAEELEEVVDKFAEEVDEDEEASVGEAGDWDLEAFFDHTIPVAGRANYDFVVPSLPPYDMSGVGDIDKDPVLDSLSFYDQFTLPNLVYGPHNVVDADAGRCLEDTTGTVMTMDTWKELGVVYDGATAPHPRSISLDKLMGLMGFTQSYSVACPATADPLRFKAKFVGMFSKDANFDDTIKWEAHLNNYTCTFVDFGGIVASHLTSVDPSFGGGIRHVQIIDHTWFFERKKAFFNTFFRKEELKIRLTENTIFSYETRTPLSNKEPRKFNASTLFPPASQKTITGSPGKAATAGTFSSAGTRPRIFSPDDTIPIYDGTGKNLNNFKMGFDLLNLSKKLPLWKGEAPSRSLVMVGYIAHGFSWRGDWRLKFYVQWVVVLAVPGKSMNDVLSDSPKKPLSSPNKKSIPGSPIKQSGTTKKPVART</sequence>
<reference evidence="2 3" key="1">
    <citation type="submission" date="2019-01" db="EMBL/GenBank/DDBJ databases">
        <title>Draft genome sequence of Psathyrella aberdarensis IHI B618.</title>
        <authorList>
            <person name="Buettner E."/>
            <person name="Kellner H."/>
        </authorList>
    </citation>
    <scope>NUCLEOTIDE SEQUENCE [LARGE SCALE GENOMIC DNA]</scope>
    <source>
        <strain evidence="2 3">IHI B618</strain>
    </source>
</reference>
<feature type="compositionally biased region" description="Acidic residues" evidence="1">
    <location>
        <begin position="80"/>
        <end position="105"/>
    </location>
</feature>
<dbReference type="OrthoDB" id="3051036at2759"/>
<dbReference type="EMBL" id="SDEE01000859">
    <property type="protein sequence ID" value="RXW13664.1"/>
    <property type="molecule type" value="Genomic_DNA"/>
</dbReference>
<name>A0A4Q2D5M2_9AGAR</name>
<dbReference type="Proteomes" id="UP000290288">
    <property type="component" value="Unassembled WGS sequence"/>
</dbReference>
<dbReference type="STRING" id="2316362.A0A4Q2D5M2"/>
<gene>
    <name evidence="2" type="ORF">EST38_g12191</name>
</gene>
<feature type="region of interest" description="Disordered" evidence="1">
    <location>
        <begin position="487"/>
        <end position="523"/>
    </location>
</feature>
<feature type="compositionally biased region" description="Low complexity" evidence="1">
    <location>
        <begin position="495"/>
        <end position="506"/>
    </location>
</feature>
<organism evidence="2 3">
    <name type="scientific">Candolleomyces aberdarensis</name>
    <dbReference type="NCBI Taxonomy" id="2316362"/>
    <lineage>
        <taxon>Eukaryota</taxon>
        <taxon>Fungi</taxon>
        <taxon>Dikarya</taxon>
        <taxon>Basidiomycota</taxon>
        <taxon>Agaricomycotina</taxon>
        <taxon>Agaricomycetes</taxon>
        <taxon>Agaricomycetidae</taxon>
        <taxon>Agaricales</taxon>
        <taxon>Agaricineae</taxon>
        <taxon>Psathyrellaceae</taxon>
        <taxon>Candolleomyces</taxon>
    </lineage>
</organism>
<evidence type="ECO:0000256" key="1">
    <source>
        <dbReference type="SAM" id="MobiDB-lite"/>
    </source>
</evidence>
<proteinExistence type="predicted"/>
<evidence type="ECO:0000313" key="3">
    <source>
        <dbReference type="Proteomes" id="UP000290288"/>
    </source>
</evidence>
<dbReference type="AlphaFoldDB" id="A0A4Q2D5M2"/>
<protein>
    <submittedName>
        <fullName evidence="2">Uncharacterized protein</fullName>
    </submittedName>
</protein>
<keyword evidence="3" id="KW-1185">Reference proteome</keyword>